<evidence type="ECO:0000313" key="2">
    <source>
        <dbReference type="EMBL" id="KAJ1099345.1"/>
    </source>
</evidence>
<sequence>MAQVLNTARAVARPPLLLRGGPPSKAPRPGAPTSGAQHSAAVAECRGGPPAAHLGLRASRAPAQASRVAAHPPGSPVYVCRMCGRSSPVSTGRSSPPSCSAPRPRIRSRPTWAQGHFLLSSATSLGVDFGHGPLGRDTAPPPRHAGVAAHGSFNSPSLPGSDSSRGGSTPPRSPPVKSDYSVRRGALKARIHHV</sequence>
<gene>
    <name evidence="2" type="ORF">NDU88_004447</name>
</gene>
<feature type="region of interest" description="Disordered" evidence="1">
    <location>
        <begin position="131"/>
        <end position="194"/>
    </location>
</feature>
<feature type="region of interest" description="Disordered" evidence="1">
    <location>
        <begin position="1"/>
        <end position="48"/>
    </location>
</feature>
<feature type="compositionally biased region" description="Basic residues" evidence="1">
    <location>
        <begin position="185"/>
        <end position="194"/>
    </location>
</feature>
<dbReference type="Proteomes" id="UP001066276">
    <property type="component" value="Chromosome 10"/>
</dbReference>
<comment type="caution">
    <text evidence="2">The sequence shown here is derived from an EMBL/GenBank/DDBJ whole genome shotgun (WGS) entry which is preliminary data.</text>
</comment>
<dbReference type="EMBL" id="JANPWB010000014">
    <property type="protein sequence ID" value="KAJ1099345.1"/>
    <property type="molecule type" value="Genomic_DNA"/>
</dbReference>
<feature type="region of interest" description="Disordered" evidence="1">
    <location>
        <begin position="86"/>
        <end position="107"/>
    </location>
</feature>
<protein>
    <submittedName>
        <fullName evidence="2">Uncharacterized protein</fullName>
    </submittedName>
</protein>
<feature type="compositionally biased region" description="Low complexity" evidence="1">
    <location>
        <begin position="13"/>
        <end position="23"/>
    </location>
</feature>
<reference evidence="2" key="1">
    <citation type="journal article" date="2022" name="bioRxiv">
        <title>Sequencing and chromosome-scale assembly of the giantPleurodeles waltlgenome.</title>
        <authorList>
            <person name="Brown T."/>
            <person name="Elewa A."/>
            <person name="Iarovenko S."/>
            <person name="Subramanian E."/>
            <person name="Araus A.J."/>
            <person name="Petzold A."/>
            <person name="Susuki M."/>
            <person name="Suzuki K.-i.T."/>
            <person name="Hayashi T."/>
            <person name="Toyoda A."/>
            <person name="Oliveira C."/>
            <person name="Osipova E."/>
            <person name="Leigh N.D."/>
            <person name="Simon A."/>
            <person name="Yun M.H."/>
        </authorList>
    </citation>
    <scope>NUCLEOTIDE SEQUENCE</scope>
    <source>
        <strain evidence="2">20211129_DDA</strain>
        <tissue evidence="2">Liver</tissue>
    </source>
</reference>
<proteinExistence type="predicted"/>
<accession>A0AAV7M6C8</accession>
<name>A0AAV7M6C8_PLEWA</name>
<evidence type="ECO:0000256" key="1">
    <source>
        <dbReference type="SAM" id="MobiDB-lite"/>
    </source>
</evidence>
<dbReference type="AlphaFoldDB" id="A0AAV7M6C8"/>
<keyword evidence="3" id="KW-1185">Reference proteome</keyword>
<feature type="compositionally biased region" description="Low complexity" evidence="1">
    <location>
        <begin position="93"/>
        <end position="103"/>
    </location>
</feature>
<organism evidence="2 3">
    <name type="scientific">Pleurodeles waltl</name>
    <name type="common">Iberian ribbed newt</name>
    <dbReference type="NCBI Taxonomy" id="8319"/>
    <lineage>
        <taxon>Eukaryota</taxon>
        <taxon>Metazoa</taxon>
        <taxon>Chordata</taxon>
        <taxon>Craniata</taxon>
        <taxon>Vertebrata</taxon>
        <taxon>Euteleostomi</taxon>
        <taxon>Amphibia</taxon>
        <taxon>Batrachia</taxon>
        <taxon>Caudata</taxon>
        <taxon>Salamandroidea</taxon>
        <taxon>Salamandridae</taxon>
        <taxon>Pleurodelinae</taxon>
        <taxon>Pleurodeles</taxon>
    </lineage>
</organism>
<feature type="compositionally biased region" description="Low complexity" evidence="1">
    <location>
        <begin position="159"/>
        <end position="170"/>
    </location>
</feature>
<evidence type="ECO:0000313" key="3">
    <source>
        <dbReference type="Proteomes" id="UP001066276"/>
    </source>
</evidence>